<name>A0ABY5K692_9CELL</name>
<sequence length="379" mass="41046">MTTPDTVVADRPWRVLPAPPVPPSVDHPDAWAYAGSAEVSRQSHLAIWGWADLHAPVGVLLGILSANPYRDVASWVAVVGDPAQPPRAQDVVGFARVDLPTTANTHTAGGDVVVLPGYEGRGVGAALLATLEEHVRATGRTTLYLFSDHSPEPPPGPGALTAPTGTGRAPADARAVRLGLARGYAIEQVARYSVLELPEDPEQRAALAADARAHAGEAYRTHTWRDELPADRYDDLADLWTRMSTDVPLGGLDLQEDPWDADRVRAHLERLAQQHQHVLIAAAEHVTTGRLAAFTVLHTPVPDVPFAFQEDTLVLREHRGHRLGMLVKAANLDAYTAWRPGVRRIHTWNAQENAHMLAINVALGFRQAGVSVAWQRTGL</sequence>
<dbReference type="Proteomes" id="UP001317322">
    <property type="component" value="Chromosome"/>
</dbReference>
<dbReference type="Pfam" id="PF00583">
    <property type="entry name" value="Acetyltransf_1"/>
    <property type="match status" value="1"/>
</dbReference>
<dbReference type="InterPro" id="IPR016181">
    <property type="entry name" value="Acyl_CoA_acyltransferase"/>
</dbReference>
<dbReference type="RefSeq" id="WP_227563806.1">
    <property type="nucleotide sequence ID" value="NZ_CP101989.1"/>
</dbReference>
<evidence type="ECO:0000313" key="3">
    <source>
        <dbReference type="EMBL" id="UUI65304.1"/>
    </source>
</evidence>
<dbReference type="CDD" id="cd04301">
    <property type="entry name" value="NAT_SF"/>
    <property type="match status" value="1"/>
</dbReference>
<organism evidence="3 4">
    <name type="scientific">Cellulomonas wangsupingiae</name>
    <dbReference type="NCBI Taxonomy" id="2968085"/>
    <lineage>
        <taxon>Bacteria</taxon>
        <taxon>Bacillati</taxon>
        <taxon>Actinomycetota</taxon>
        <taxon>Actinomycetes</taxon>
        <taxon>Micrococcales</taxon>
        <taxon>Cellulomonadaceae</taxon>
        <taxon>Cellulomonas</taxon>
    </lineage>
</organism>
<dbReference type="EMBL" id="CP101989">
    <property type="protein sequence ID" value="UUI65304.1"/>
    <property type="molecule type" value="Genomic_DNA"/>
</dbReference>
<keyword evidence="4" id="KW-1185">Reference proteome</keyword>
<dbReference type="PROSITE" id="PS51186">
    <property type="entry name" value="GNAT"/>
    <property type="match status" value="1"/>
</dbReference>
<reference evidence="3 4" key="1">
    <citation type="submission" date="2022-07" db="EMBL/GenBank/DDBJ databases">
        <title>Novel species in genus cellulomonas.</title>
        <authorList>
            <person name="Ye L."/>
        </authorList>
    </citation>
    <scope>NUCLEOTIDE SEQUENCE [LARGE SCALE GENOMIC DNA]</scope>
    <source>
        <strain evidence="4">zg-Y908</strain>
    </source>
</reference>
<accession>A0ABY5K692</accession>
<feature type="region of interest" description="Disordered" evidence="1">
    <location>
        <begin position="149"/>
        <end position="168"/>
    </location>
</feature>
<dbReference type="SUPFAM" id="SSF55729">
    <property type="entry name" value="Acyl-CoA N-acyltransferases (Nat)"/>
    <property type="match status" value="2"/>
</dbReference>
<feature type="compositionally biased region" description="Low complexity" evidence="1">
    <location>
        <begin position="158"/>
        <end position="168"/>
    </location>
</feature>
<evidence type="ECO:0000256" key="1">
    <source>
        <dbReference type="SAM" id="MobiDB-lite"/>
    </source>
</evidence>
<gene>
    <name evidence="3" type="ORF">NP075_00745</name>
</gene>
<proteinExistence type="predicted"/>
<protein>
    <submittedName>
        <fullName evidence="3">GNAT family N-acetyltransferase</fullName>
    </submittedName>
</protein>
<evidence type="ECO:0000313" key="4">
    <source>
        <dbReference type="Proteomes" id="UP001317322"/>
    </source>
</evidence>
<feature type="domain" description="N-acetyltransferase" evidence="2">
    <location>
        <begin position="37"/>
        <end position="200"/>
    </location>
</feature>
<dbReference type="InterPro" id="IPR000182">
    <property type="entry name" value="GNAT_dom"/>
</dbReference>
<evidence type="ECO:0000259" key="2">
    <source>
        <dbReference type="PROSITE" id="PS51186"/>
    </source>
</evidence>
<dbReference type="Gene3D" id="3.40.630.30">
    <property type="match status" value="1"/>
</dbReference>